<dbReference type="InterPro" id="IPR050090">
    <property type="entry name" value="Tyrosine_recombinase_XerCD"/>
</dbReference>
<dbReference type="CDD" id="cd01193">
    <property type="entry name" value="INT_IntI_C"/>
    <property type="match status" value="1"/>
</dbReference>
<evidence type="ECO:0000256" key="1">
    <source>
        <dbReference type="ARBA" id="ARBA00008857"/>
    </source>
</evidence>
<accession>A0A3B1AUY3</accession>
<proteinExistence type="inferred from homology"/>
<dbReference type="InterPro" id="IPR010998">
    <property type="entry name" value="Integrase_recombinase_N"/>
</dbReference>
<evidence type="ECO:0000259" key="6">
    <source>
        <dbReference type="PROSITE" id="PS51900"/>
    </source>
</evidence>
<dbReference type="PANTHER" id="PTHR30349">
    <property type="entry name" value="PHAGE INTEGRASE-RELATED"/>
    <property type="match status" value="1"/>
</dbReference>
<dbReference type="InterPro" id="IPR013762">
    <property type="entry name" value="Integrase-like_cat_sf"/>
</dbReference>
<comment type="similarity">
    <text evidence="1">Belongs to the 'phage' integrase family.</text>
</comment>
<evidence type="ECO:0000259" key="5">
    <source>
        <dbReference type="PROSITE" id="PS51898"/>
    </source>
</evidence>
<evidence type="ECO:0000256" key="4">
    <source>
        <dbReference type="ARBA" id="ARBA00023172"/>
    </source>
</evidence>
<gene>
    <name evidence="7" type="ORF">MNBD_GAMMA19-2065</name>
</gene>
<evidence type="ECO:0000256" key="2">
    <source>
        <dbReference type="ARBA" id="ARBA00022908"/>
    </source>
</evidence>
<dbReference type="PROSITE" id="PS51900">
    <property type="entry name" value="CB"/>
    <property type="match status" value="1"/>
</dbReference>
<keyword evidence="4" id="KW-0233">DNA recombination</keyword>
<feature type="domain" description="Core-binding (CB)" evidence="6">
    <location>
        <begin position="1"/>
        <end position="84"/>
    </location>
</feature>
<dbReference type="EMBL" id="UOFV01000372">
    <property type="protein sequence ID" value="VAX03098.1"/>
    <property type="molecule type" value="Genomic_DNA"/>
</dbReference>
<dbReference type="InterPro" id="IPR011010">
    <property type="entry name" value="DNA_brk_join_enz"/>
</dbReference>
<keyword evidence="3" id="KW-0238">DNA-binding</keyword>
<dbReference type="GO" id="GO:0003677">
    <property type="term" value="F:DNA binding"/>
    <property type="evidence" value="ECO:0007669"/>
    <property type="project" value="UniProtKB-KW"/>
</dbReference>
<dbReference type="AlphaFoldDB" id="A0A3B1AUY3"/>
<dbReference type="GO" id="GO:0015074">
    <property type="term" value="P:DNA integration"/>
    <property type="evidence" value="ECO:0007669"/>
    <property type="project" value="UniProtKB-KW"/>
</dbReference>
<dbReference type="GO" id="GO:0006310">
    <property type="term" value="P:DNA recombination"/>
    <property type="evidence" value="ECO:0007669"/>
    <property type="project" value="UniProtKB-KW"/>
</dbReference>
<feature type="domain" description="Tyr recombinase" evidence="5">
    <location>
        <begin position="102"/>
        <end position="315"/>
    </location>
</feature>
<protein>
    <submittedName>
        <fullName evidence="7">Integron integrase IntIPac</fullName>
    </submittedName>
</protein>
<dbReference type="Gene3D" id="1.10.150.130">
    <property type="match status" value="1"/>
</dbReference>
<dbReference type="InterPro" id="IPR002104">
    <property type="entry name" value="Integrase_catalytic"/>
</dbReference>
<evidence type="ECO:0000256" key="3">
    <source>
        <dbReference type="ARBA" id="ARBA00023125"/>
    </source>
</evidence>
<sequence>MQELRLMDQVKTAIRVRHYSRKTEKAYCYWIRFFIRFHHLRHPAEMSEPEVSAFLSFLAVNRKVSASTQNQAFNALVFLYKQVLEKPFENINGVVRAKQSRRIPVVFSREEIRAIFCRLDQPYHLIASLLYGSGLRLMEALRLRLKDIDFERLAIIVRSGKGGKDRVTIIPEHLVPDLRRAMERVHAFHQQDLADGYGEVQMPYALAKKYPAEAKSLHWQFLFAAPRLSVDPVSGQRRRHHLYETSVQRAVKQAIRQAGVHKKGSCHTFRHSFATHLLEDGYDIRTVQDLLGHKDVKTTQIYTHVLQRGGNAVRSPLTRMQGMTAEVGAEKWVNA</sequence>
<dbReference type="NCBIfam" id="TIGR02249">
    <property type="entry name" value="integrase_gron"/>
    <property type="match status" value="1"/>
</dbReference>
<dbReference type="Gene3D" id="1.10.443.10">
    <property type="entry name" value="Intergrase catalytic core"/>
    <property type="match status" value="1"/>
</dbReference>
<reference evidence="7" key="1">
    <citation type="submission" date="2018-06" db="EMBL/GenBank/DDBJ databases">
        <authorList>
            <person name="Zhirakovskaya E."/>
        </authorList>
    </citation>
    <scope>NUCLEOTIDE SEQUENCE</scope>
</reference>
<dbReference type="PROSITE" id="PS51898">
    <property type="entry name" value="TYR_RECOMBINASE"/>
    <property type="match status" value="1"/>
</dbReference>
<dbReference type="InterPro" id="IPR044068">
    <property type="entry name" value="CB"/>
</dbReference>
<dbReference type="InterPro" id="IPR004107">
    <property type="entry name" value="Integrase_SAM-like_N"/>
</dbReference>
<dbReference type="Pfam" id="PF13495">
    <property type="entry name" value="Phage_int_SAM_4"/>
    <property type="match status" value="1"/>
</dbReference>
<dbReference type="InterPro" id="IPR011946">
    <property type="entry name" value="Integrase_integron-type"/>
</dbReference>
<dbReference type="SUPFAM" id="SSF56349">
    <property type="entry name" value="DNA breaking-rejoining enzymes"/>
    <property type="match status" value="1"/>
</dbReference>
<evidence type="ECO:0000313" key="7">
    <source>
        <dbReference type="EMBL" id="VAX03098.1"/>
    </source>
</evidence>
<dbReference type="Pfam" id="PF00589">
    <property type="entry name" value="Phage_integrase"/>
    <property type="match status" value="1"/>
</dbReference>
<organism evidence="7">
    <name type="scientific">hydrothermal vent metagenome</name>
    <dbReference type="NCBI Taxonomy" id="652676"/>
    <lineage>
        <taxon>unclassified sequences</taxon>
        <taxon>metagenomes</taxon>
        <taxon>ecological metagenomes</taxon>
    </lineage>
</organism>
<dbReference type="PANTHER" id="PTHR30349:SF64">
    <property type="entry name" value="PROPHAGE INTEGRASE INTD-RELATED"/>
    <property type="match status" value="1"/>
</dbReference>
<name>A0A3B1AUY3_9ZZZZ</name>
<keyword evidence="2" id="KW-0229">DNA integration</keyword>